<evidence type="ECO:0000259" key="6">
    <source>
        <dbReference type="Pfam" id="PF00884"/>
    </source>
</evidence>
<organism evidence="7 8">
    <name type="scientific">Maribacter vaceletii</name>
    <dbReference type="NCBI Taxonomy" id="1206816"/>
    <lineage>
        <taxon>Bacteria</taxon>
        <taxon>Pseudomonadati</taxon>
        <taxon>Bacteroidota</taxon>
        <taxon>Flavobacteriia</taxon>
        <taxon>Flavobacteriales</taxon>
        <taxon>Flavobacteriaceae</taxon>
        <taxon>Maribacter</taxon>
    </lineage>
</organism>
<dbReference type="EMBL" id="RBIQ01000009">
    <property type="protein sequence ID" value="RKR12156.1"/>
    <property type="molecule type" value="Genomic_DNA"/>
</dbReference>
<dbReference type="GO" id="GO:0004065">
    <property type="term" value="F:arylsulfatase activity"/>
    <property type="evidence" value="ECO:0007669"/>
    <property type="project" value="TreeGrafter"/>
</dbReference>
<dbReference type="GO" id="GO:0046872">
    <property type="term" value="F:metal ion binding"/>
    <property type="evidence" value="ECO:0007669"/>
    <property type="project" value="UniProtKB-KW"/>
</dbReference>
<dbReference type="RefSeq" id="WP_317124775.1">
    <property type="nucleotide sequence ID" value="NZ_RBIQ01000009.1"/>
</dbReference>
<dbReference type="AlphaFoldDB" id="A0A495E5T4"/>
<dbReference type="PROSITE" id="PS00523">
    <property type="entry name" value="SULFATASE_1"/>
    <property type="match status" value="1"/>
</dbReference>
<dbReference type="InterPro" id="IPR017850">
    <property type="entry name" value="Alkaline_phosphatase_core_sf"/>
</dbReference>
<dbReference type="Proteomes" id="UP000269412">
    <property type="component" value="Unassembled WGS sequence"/>
</dbReference>
<comment type="caution">
    <text evidence="7">The sequence shown here is derived from an EMBL/GenBank/DDBJ whole genome shotgun (WGS) entry which is preliminary data.</text>
</comment>
<dbReference type="Gene3D" id="3.40.720.10">
    <property type="entry name" value="Alkaline Phosphatase, subunit A"/>
    <property type="match status" value="1"/>
</dbReference>
<dbReference type="CDD" id="cd16145">
    <property type="entry name" value="ARS_like"/>
    <property type="match status" value="1"/>
</dbReference>
<dbReference type="InterPro" id="IPR000917">
    <property type="entry name" value="Sulfatase_N"/>
</dbReference>
<protein>
    <submittedName>
        <fullName evidence="7">Arylsulfatase A-like enzyme</fullName>
    </submittedName>
</protein>
<reference evidence="7 8" key="1">
    <citation type="submission" date="2018-10" db="EMBL/GenBank/DDBJ databases">
        <title>Genomic Encyclopedia of Archaeal and Bacterial Type Strains, Phase II (KMG-II): from individual species to whole genera.</title>
        <authorList>
            <person name="Goeker M."/>
        </authorList>
    </citation>
    <scope>NUCLEOTIDE SEQUENCE [LARGE SCALE GENOMIC DNA]</scope>
    <source>
        <strain evidence="7 8">DSM 25230</strain>
    </source>
</reference>
<evidence type="ECO:0000256" key="5">
    <source>
        <dbReference type="SAM" id="MobiDB-lite"/>
    </source>
</evidence>
<feature type="region of interest" description="Disordered" evidence="5">
    <location>
        <begin position="95"/>
        <end position="114"/>
    </location>
</feature>
<accession>A0A495E5T4</accession>
<dbReference type="PANTHER" id="PTHR42693">
    <property type="entry name" value="ARYLSULFATASE FAMILY MEMBER"/>
    <property type="match status" value="1"/>
</dbReference>
<dbReference type="InterPro" id="IPR024607">
    <property type="entry name" value="Sulfatase_CS"/>
</dbReference>
<keyword evidence="2" id="KW-0479">Metal-binding</keyword>
<evidence type="ECO:0000256" key="3">
    <source>
        <dbReference type="ARBA" id="ARBA00022801"/>
    </source>
</evidence>
<dbReference type="Gene3D" id="3.30.1120.10">
    <property type="match status" value="1"/>
</dbReference>
<dbReference type="PANTHER" id="PTHR42693:SF53">
    <property type="entry name" value="ENDO-4-O-SULFATASE"/>
    <property type="match status" value="1"/>
</dbReference>
<evidence type="ECO:0000256" key="2">
    <source>
        <dbReference type="ARBA" id="ARBA00022723"/>
    </source>
</evidence>
<evidence type="ECO:0000256" key="1">
    <source>
        <dbReference type="ARBA" id="ARBA00008779"/>
    </source>
</evidence>
<keyword evidence="8" id="KW-1185">Reference proteome</keyword>
<evidence type="ECO:0000256" key="4">
    <source>
        <dbReference type="ARBA" id="ARBA00022837"/>
    </source>
</evidence>
<feature type="domain" description="Sulfatase N-terminal" evidence="6">
    <location>
        <begin position="37"/>
        <end position="384"/>
    </location>
</feature>
<proteinExistence type="inferred from homology"/>
<evidence type="ECO:0000313" key="7">
    <source>
        <dbReference type="EMBL" id="RKR12156.1"/>
    </source>
</evidence>
<dbReference type="SUPFAM" id="SSF53649">
    <property type="entry name" value="Alkaline phosphatase-like"/>
    <property type="match status" value="1"/>
</dbReference>
<keyword evidence="3" id="KW-0378">Hydrolase</keyword>
<comment type="similarity">
    <text evidence="1">Belongs to the sulfatase family.</text>
</comment>
<dbReference type="Pfam" id="PF00884">
    <property type="entry name" value="Sulfatase"/>
    <property type="match status" value="1"/>
</dbReference>
<dbReference type="InterPro" id="IPR050738">
    <property type="entry name" value="Sulfatase"/>
</dbReference>
<gene>
    <name evidence="7" type="ORF">CLV91_2281</name>
</gene>
<name>A0A495E5T4_9FLAO</name>
<sequence>MMVKRILFALLAIQFFSCKEAKKEIAVTENGEVKKTPNIIYILADDLGYGDLSSYGQKKFNTPNIDKMAANGIKFTNHYSGAAVCAPARSSLMTGQHTGHTPIRGNKEAKGGGQTPLPVNAITIAEMLKSAGYVTGAFGKWGLGYTATEGDPNAQGFDEFYGYNDQKMAHRYYPPFLWRNQEKDSLKGNDWTNTVTYAPDVIQEETMSFLENNKDKPFFAYIPLVLPHAELISPKDSILKKYEGKFIEKPHLVTSDKYTSDYGPDMEYFKYCPQMTPNAVYASMVDRMDVYVGQIIDKVNDLGIADNTIIMFASDNGPHGEGGADVEFFESSGGLRGKKRDLYEGGIRSPFIALWPGKIKKGSISEHISAFWDVMPTVAEIAGITSNLETDGISFLPTLLDTKNQKKHKYLYWEFGIRGGRQAIRIGNWKGVVYDALKGENGTLELYNLEEDGKEEKNIAKIHPEIVKEMKELLVSVRTESKIFPL</sequence>
<evidence type="ECO:0000313" key="8">
    <source>
        <dbReference type="Proteomes" id="UP000269412"/>
    </source>
</evidence>
<keyword evidence="4" id="KW-0106">Calcium</keyword>